<keyword evidence="3" id="KW-1185">Reference proteome</keyword>
<reference evidence="2 3" key="1">
    <citation type="submission" date="2024-04" db="EMBL/GenBank/DDBJ databases">
        <authorList>
            <consortium name="Genoscope - CEA"/>
            <person name="William W."/>
        </authorList>
    </citation>
    <scope>NUCLEOTIDE SEQUENCE [LARGE SCALE GENOMIC DNA]</scope>
</reference>
<protein>
    <submittedName>
        <fullName evidence="2">Uncharacterized protein</fullName>
    </submittedName>
</protein>
<gene>
    <name evidence="2" type="ORF">GSLYS_00019457001</name>
</gene>
<name>A0AAV2IH03_LYMST</name>
<feature type="non-terminal residue" evidence="2">
    <location>
        <position position="86"/>
    </location>
</feature>
<evidence type="ECO:0000313" key="2">
    <source>
        <dbReference type="EMBL" id="CAL1546080.1"/>
    </source>
</evidence>
<proteinExistence type="predicted"/>
<evidence type="ECO:0000256" key="1">
    <source>
        <dbReference type="SAM" id="MobiDB-lite"/>
    </source>
</evidence>
<feature type="region of interest" description="Disordered" evidence="1">
    <location>
        <begin position="1"/>
        <end position="23"/>
    </location>
</feature>
<comment type="caution">
    <text evidence="2">The sequence shown here is derived from an EMBL/GenBank/DDBJ whole genome shotgun (WGS) entry which is preliminary data.</text>
</comment>
<dbReference type="Proteomes" id="UP001497497">
    <property type="component" value="Unassembled WGS sequence"/>
</dbReference>
<evidence type="ECO:0000313" key="3">
    <source>
        <dbReference type="Proteomes" id="UP001497497"/>
    </source>
</evidence>
<feature type="compositionally biased region" description="Polar residues" evidence="1">
    <location>
        <begin position="9"/>
        <end position="23"/>
    </location>
</feature>
<accession>A0AAV2IH03</accession>
<organism evidence="2 3">
    <name type="scientific">Lymnaea stagnalis</name>
    <name type="common">Great pond snail</name>
    <name type="synonym">Helix stagnalis</name>
    <dbReference type="NCBI Taxonomy" id="6523"/>
    <lineage>
        <taxon>Eukaryota</taxon>
        <taxon>Metazoa</taxon>
        <taxon>Spiralia</taxon>
        <taxon>Lophotrochozoa</taxon>
        <taxon>Mollusca</taxon>
        <taxon>Gastropoda</taxon>
        <taxon>Heterobranchia</taxon>
        <taxon>Euthyneura</taxon>
        <taxon>Panpulmonata</taxon>
        <taxon>Hygrophila</taxon>
        <taxon>Lymnaeoidea</taxon>
        <taxon>Lymnaeidae</taxon>
        <taxon>Lymnaea</taxon>
    </lineage>
</organism>
<dbReference type="EMBL" id="CAXITT010000768">
    <property type="protein sequence ID" value="CAL1546080.1"/>
    <property type="molecule type" value="Genomic_DNA"/>
</dbReference>
<sequence length="86" mass="9453">MEKHHEESCLTQMSSHSEELTSTTQLDVSETFITIETKDGLSSEKIPFSQFLKKVIIDKESGNLKIDLGQLLAQNSSTNLIQAAAG</sequence>
<dbReference type="AlphaFoldDB" id="A0AAV2IH03"/>